<name>A0AAP9XXB9_BURGL</name>
<feature type="region of interest" description="Disordered" evidence="1">
    <location>
        <begin position="1"/>
        <end position="56"/>
    </location>
</feature>
<evidence type="ECO:0000313" key="3">
    <source>
        <dbReference type="Proteomes" id="UP000594892"/>
    </source>
</evidence>
<dbReference type="Pfam" id="PF11387">
    <property type="entry name" value="DUF2795"/>
    <property type="match status" value="1"/>
</dbReference>
<evidence type="ECO:0000313" key="2">
    <source>
        <dbReference type="EMBL" id="QPQ90421.1"/>
    </source>
</evidence>
<dbReference type="InterPro" id="IPR021527">
    <property type="entry name" value="DUF2795"/>
</dbReference>
<gene>
    <name evidence="2" type="ORF">I6H06_01205</name>
</gene>
<evidence type="ECO:0000256" key="1">
    <source>
        <dbReference type="SAM" id="MobiDB-lite"/>
    </source>
</evidence>
<reference evidence="2 3" key="1">
    <citation type="submission" date="2020-12" db="EMBL/GenBank/DDBJ databases">
        <title>FDA dAtabase for Regulatory Grade micrObial Sequences (FDA-ARGOS): Supporting development and validation of Infectious Disease Dx tests.</title>
        <authorList>
            <person name="Minogue T."/>
            <person name="Wolcott M."/>
            <person name="Wasieloski L."/>
            <person name="Aguilar W."/>
            <person name="Moore D."/>
            <person name="Jaissle J."/>
            <person name="Tallon L."/>
            <person name="Sadzewicz L."/>
            <person name="Zhao X."/>
            <person name="Boylan J."/>
            <person name="Ott S."/>
            <person name="Bowen H."/>
            <person name="Vavikolanu K."/>
            <person name="Mehta A."/>
            <person name="Aluvathingal J."/>
            <person name="Nadendla S."/>
            <person name="Yan Y."/>
            <person name="Sichtig H."/>
        </authorList>
    </citation>
    <scope>NUCLEOTIDE SEQUENCE [LARGE SCALE GENOMIC DNA]</scope>
    <source>
        <strain evidence="2 3">FDAARGOS_949</strain>
    </source>
</reference>
<sequence>MAMPRRLARDLAAPVASAPRPAHPIYAGERIMTSSPSQPRQAGHGESNDGHASPIDLQKALKGVAYPAVKADLVKHARDGSADDAVLDLLLKLPDGEYETPAAVSKAVGKLH</sequence>
<dbReference type="AlphaFoldDB" id="A0AAP9XXB9"/>
<dbReference type="EMBL" id="CP065600">
    <property type="protein sequence ID" value="QPQ90421.1"/>
    <property type="molecule type" value="Genomic_DNA"/>
</dbReference>
<proteinExistence type="predicted"/>
<dbReference type="Proteomes" id="UP000594892">
    <property type="component" value="Chromosome 1"/>
</dbReference>
<protein>
    <submittedName>
        <fullName evidence="2">DUF2795 domain-containing protein</fullName>
    </submittedName>
</protein>
<accession>A0AAP9XXB9</accession>
<organism evidence="2 3">
    <name type="scientific">Burkholderia glumae</name>
    <name type="common">Pseudomonas glumae</name>
    <dbReference type="NCBI Taxonomy" id="337"/>
    <lineage>
        <taxon>Bacteria</taxon>
        <taxon>Pseudomonadati</taxon>
        <taxon>Pseudomonadota</taxon>
        <taxon>Betaproteobacteria</taxon>
        <taxon>Burkholderiales</taxon>
        <taxon>Burkholderiaceae</taxon>
        <taxon>Burkholderia</taxon>
    </lineage>
</organism>